<dbReference type="PANTHER" id="PTHR43261">
    <property type="entry name" value="TRANSLATION ELONGATION FACTOR G-RELATED"/>
    <property type="match status" value="1"/>
</dbReference>
<dbReference type="GO" id="GO:0005525">
    <property type="term" value="F:GTP binding"/>
    <property type="evidence" value="ECO:0007669"/>
    <property type="project" value="UniProtKB-KW"/>
</dbReference>
<dbReference type="SMART" id="SM00838">
    <property type="entry name" value="EFG_C"/>
    <property type="match status" value="1"/>
</dbReference>
<dbReference type="InterPro" id="IPR000640">
    <property type="entry name" value="EFG_V-like"/>
</dbReference>
<dbReference type="InterPro" id="IPR010298">
    <property type="entry name" value="YacP-like"/>
</dbReference>
<dbReference type="SMART" id="SM00889">
    <property type="entry name" value="EFG_IV"/>
    <property type="match status" value="1"/>
</dbReference>
<gene>
    <name evidence="5" type="ORF">SAMN02910377_00742</name>
</gene>
<dbReference type="InterPro" id="IPR035647">
    <property type="entry name" value="EFG_III/V"/>
</dbReference>
<organism evidence="5 6">
    <name type="scientific">Pseudobutyrivibrio ruminis</name>
    <dbReference type="NCBI Taxonomy" id="46206"/>
    <lineage>
        <taxon>Bacteria</taxon>
        <taxon>Bacillati</taxon>
        <taxon>Bacillota</taxon>
        <taxon>Clostridia</taxon>
        <taxon>Lachnospirales</taxon>
        <taxon>Lachnospiraceae</taxon>
        <taxon>Pseudobutyrivibrio</taxon>
    </lineage>
</organism>
<proteinExistence type="predicted"/>
<dbReference type="InterPro" id="IPR031157">
    <property type="entry name" value="G_TR_CS"/>
</dbReference>
<dbReference type="InterPro" id="IPR027417">
    <property type="entry name" value="P-loop_NTPase"/>
</dbReference>
<evidence type="ECO:0000256" key="2">
    <source>
        <dbReference type="ARBA" id="ARBA00022917"/>
    </source>
</evidence>
<evidence type="ECO:0000313" key="6">
    <source>
        <dbReference type="Proteomes" id="UP000182321"/>
    </source>
</evidence>
<dbReference type="Proteomes" id="UP000182321">
    <property type="component" value="Unassembled WGS sequence"/>
</dbReference>
<dbReference type="Pfam" id="PF00009">
    <property type="entry name" value="GTP_EFTU"/>
    <property type="match status" value="1"/>
</dbReference>
<dbReference type="InterPro" id="IPR014721">
    <property type="entry name" value="Ribsml_uS5_D2-typ_fold_subgr"/>
</dbReference>
<evidence type="ECO:0000259" key="4">
    <source>
        <dbReference type="PROSITE" id="PS51722"/>
    </source>
</evidence>
<name>A0A1H7GEN3_9FIRM</name>
<dbReference type="InterPro" id="IPR009000">
    <property type="entry name" value="Transl_B-barrel_sf"/>
</dbReference>
<dbReference type="Pfam" id="PF00679">
    <property type="entry name" value="EFG_C"/>
    <property type="match status" value="1"/>
</dbReference>
<dbReference type="PROSITE" id="PS51722">
    <property type="entry name" value="G_TR_2"/>
    <property type="match status" value="1"/>
</dbReference>
<dbReference type="SUPFAM" id="SSF50447">
    <property type="entry name" value="Translation proteins"/>
    <property type="match status" value="1"/>
</dbReference>
<dbReference type="PANTHER" id="PTHR43261:SF1">
    <property type="entry name" value="RIBOSOME-RELEASING FACTOR 2, MITOCHONDRIAL"/>
    <property type="match status" value="1"/>
</dbReference>
<dbReference type="Gene3D" id="3.30.70.870">
    <property type="entry name" value="Elongation Factor G (Translational Gtpase), domain 3"/>
    <property type="match status" value="1"/>
</dbReference>
<dbReference type="PRINTS" id="PR01037">
    <property type="entry name" value="TCRTETOQM"/>
</dbReference>
<dbReference type="SUPFAM" id="SSF52540">
    <property type="entry name" value="P-loop containing nucleoside triphosphate hydrolases"/>
    <property type="match status" value="1"/>
</dbReference>
<dbReference type="SUPFAM" id="SSF54211">
    <property type="entry name" value="Ribosomal protein S5 domain 2-like"/>
    <property type="match status" value="1"/>
</dbReference>
<keyword evidence="1" id="KW-0547">Nucleotide-binding</keyword>
<keyword evidence="3" id="KW-0342">GTP-binding</keyword>
<dbReference type="PROSITE" id="PS00301">
    <property type="entry name" value="G_TR_1"/>
    <property type="match status" value="1"/>
</dbReference>
<evidence type="ECO:0000313" key="5">
    <source>
        <dbReference type="EMBL" id="SEK36588.1"/>
    </source>
</evidence>
<dbReference type="PRINTS" id="PR00315">
    <property type="entry name" value="ELONGATNFCT"/>
</dbReference>
<dbReference type="InterPro" id="IPR020568">
    <property type="entry name" value="Ribosomal_Su5_D2-typ_SF"/>
</dbReference>
<evidence type="ECO:0000256" key="1">
    <source>
        <dbReference type="ARBA" id="ARBA00022741"/>
    </source>
</evidence>
<dbReference type="RefSeq" id="WP_074789309.1">
    <property type="nucleotide sequence ID" value="NZ_FNZX01000004.1"/>
</dbReference>
<dbReference type="GO" id="GO:0003924">
    <property type="term" value="F:GTPase activity"/>
    <property type="evidence" value="ECO:0007669"/>
    <property type="project" value="InterPro"/>
</dbReference>
<dbReference type="Pfam" id="PF14492">
    <property type="entry name" value="EFG_III"/>
    <property type="match status" value="1"/>
</dbReference>
<dbReference type="Gene3D" id="2.40.30.10">
    <property type="entry name" value="Translation factors"/>
    <property type="match status" value="1"/>
</dbReference>
<dbReference type="Gene3D" id="3.40.50.300">
    <property type="entry name" value="P-loop containing nucleotide triphosphate hydrolases"/>
    <property type="match status" value="1"/>
</dbReference>
<dbReference type="EMBL" id="FNZX01000004">
    <property type="protein sequence ID" value="SEK36588.1"/>
    <property type="molecule type" value="Genomic_DNA"/>
</dbReference>
<dbReference type="InterPro" id="IPR053905">
    <property type="entry name" value="EF-G-like_DII"/>
</dbReference>
<dbReference type="Pfam" id="PF22042">
    <property type="entry name" value="EF-G_D2"/>
    <property type="match status" value="1"/>
</dbReference>
<keyword evidence="6" id="KW-1185">Reference proteome</keyword>
<accession>A0A1H7GEN3</accession>
<evidence type="ECO:0000256" key="3">
    <source>
        <dbReference type="ARBA" id="ARBA00023134"/>
    </source>
</evidence>
<dbReference type="InterPro" id="IPR005225">
    <property type="entry name" value="Small_GTP-bd"/>
</dbReference>
<dbReference type="NCBIfam" id="TIGR00231">
    <property type="entry name" value="small_GTP"/>
    <property type="match status" value="1"/>
</dbReference>
<keyword evidence="2" id="KW-0648">Protein biosynthesis</keyword>
<dbReference type="InterPro" id="IPR005517">
    <property type="entry name" value="Transl_elong_EFG/EF2_IV"/>
</dbReference>
<dbReference type="SUPFAM" id="SSF54980">
    <property type="entry name" value="EF-G C-terminal domain-like"/>
    <property type="match status" value="2"/>
</dbReference>
<dbReference type="Pfam" id="PF03764">
    <property type="entry name" value="EFG_IV"/>
    <property type="match status" value="1"/>
</dbReference>
<feature type="domain" description="Tr-type G" evidence="4">
    <location>
        <begin position="1"/>
        <end position="221"/>
    </location>
</feature>
<reference evidence="6" key="1">
    <citation type="submission" date="2016-10" db="EMBL/GenBank/DDBJ databases">
        <authorList>
            <person name="Varghese N."/>
        </authorList>
    </citation>
    <scope>NUCLEOTIDE SEQUENCE [LARGE SCALE GENOMIC DNA]</scope>
    <source>
        <strain evidence="6">ACV-9</strain>
    </source>
</reference>
<dbReference type="InterPro" id="IPR041095">
    <property type="entry name" value="EFG_II"/>
</dbReference>
<dbReference type="AlphaFoldDB" id="A0A1H7GEN3"/>
<protein>
    <submittedName>
        <fullName evidence="5">Small GTP-binding protein domain-containing protein</fullName>
    </submittedName>
</protein>
<sequence>MNTTWGILAHVDAGKTTLSEAVLYNAGVLASTGRVDKGDAFLDTDQQEKNRGITIFSKPAVFDVEGGSITLLDTPGHVDFATETERAIWALDFAILLVSGTDGVQAHTKTLFDLLSKNKVPTIIFINKMDMPSVEADSLLPNLKEKLSGNCVLLSNHEDIAAEDEGAMEEFFETGELSDYRIYDMIISRKIFPVLTGSALKDSGVKELLDFMKKLSEYSGEKKEKGTEFGARIYKIESLARDTRLTFAKITSGSLKVKNTLPNGEKVDQIRLYSGAKYTQIDEAKAGDVVALIGPKATFAGEGMGVEDNRPELTLNPVLKYTLNFTDDTVPRLAYPKLSAFNDEDPSLNVSWNDKLEEITFNLMGEVQTEIILTRIENELGIKGEFVESGVLYKETVADKVEGVGHFEPLRHYAEAHILMEPLEPGSGIQVDADVSTDDLALNWQRLITTHILEKEHLGVSIGAPLTDVKFTVVGGRAHIKHTEGGDFREATYRAIRQGLMEVGTTILEPYFNFEISVPSEQIGRVMTDVENMKGSFEVPEDNGGLSIIRGNAPASQIRNYQSVLVTFTKGQGHINLTFAGYSECKNPDEVMEAYGYDPEADIDNPASSVFCSHGAAEVVPWYEVKDRCHVPCRQEKNNSAQDDEIPINSKRMNHSEDEWLDPDEIDKILQLATHSNQGKNPKKGWHYGESTRPRRVDSDYVYKAPKEIKARDKYLLVDGYNLIYAWPELKEVLDVNLDGARGKLLDILSNYKAMTDYNVIAVFDAYRVKGHEVTASDYLNIHQVFTAEAQTADAYIERFTHEHGKKYDITVVTSDGLEQVIIRGAGARLISSREFIEEVERKAKELRENYDIK</sequence>
<dbReference type="GO" id="GO:0006412">
    <property type="term" value="P:translation"/>
    <property type="evidence" value="ECO:0007669"/>
    <property type="project" value="UniProtKB-KW"/>
</dbReference>
<dbReference type="Pfam" id="PF05991">
    <property type="entry name" value="NYN_YacP"/>
    <property type="match status" value="1"/>
</dbReference>
<dbReference type="GO" id="GO:0032790">
    <property type="term" value="P:ribosome disassembly"/>
    <property type="evidence" value="ECO:0007669"/>
    <property type="project" value="TreeGrafter"/>
</dbReference>
<dbReference type="Gene3D" id="3.30.70.240">
    <property type="match status" value="1"/>
</dbReference>
<dbReference type="Gene3D" id="3.30.230.10">
    <property type="match status" value="1"/>
</dbReference>
<dbReference type="CDD" id="cd10912">
    <property type="entry name" value="PIN_YacP-like"/>
    <property type="match status" value="1"/>
</dbReference>
<dbReference type="InterPro" id="IPR000795">
    <property type="entry name" value="T_Tr_GTP-bd_dom"/>
</dbReference>